<dbReference type="AlphaFoldDB" id="A0A7X1NL37"/>
<organism evidence="5 6">
    <name type="scientific">Paraburkholderia franconis</name>
    <dbReference type="NCBI Taxonomy" id="2654983"/>
    <lineage>
        <taxon>Bacteria</taxon>
        <taxon>Pseudomonadati</taxon>
        <taxon>Pseudomonadota</taxon>
        <taxon>Betaproteobacteria</taxon>
        <taxon>Burkholderiales</taxon>
        <taxon>Burkholderiaceae</taxon>
        <taxon>Paraburkholderia</taxon>
    </lineage>
</organism>
<dbReference type="EMBL" id="WHNP01000158">
    <property type="protein sequence ID" value="MPW23935.1"/>
    <property type="molecule type" value="Genomic_DNA"/>
</dbReference>
<keyword evidence="6" id="KW-1185">Reference proteome</keyword>
<evidence type="ECO:0000256" key="4">
    <source>
        <dbReference type="SAM" id="Phobius"/>
    </source>
</evidence>
<comment type="caution">
    <text evidence="5">The sequence shown here is derived from an EMBL/GenBank/DDBJ whole genome shotgun (WGS) entry which is preliminary data.</text>
</comment>
<feature type="transmembrane region" description="Helical" evidence="4">
    <location>
        <begin position="325"/>
        <end position="353"/>
    </location>
</feature>
<feature type="transmembrane region" description="Helical" evidence="4">
    <location>
        <begin position="129"/>
        <end position="152"/>
    </location>
</feature>
<reference evidence="5 6" key="1">
    <citation type="submission" date="2019-10" db="EMBL/GenBank/DDBJ databases">
        <title>Paraburkholderia sp. isolated from nodules of Mimosa pudica from Brazilian Atlantic Forest soils.</title>
        <authorList>
            <person name="Paulitsch F."/>
            <person name="Hungria M."/>
            <person name="Dall'Agnol R."/>
        </authorList>
    </citation>
    <scope>NUCLEOTIDE SEQUENCE [LARGE SCALE GENOMIC DNA]</scope>
    <source>
        <strain evidence="5 6">CNPSo 3157</strain>
    </source>
</reference>
<gene>
    <name evidence="5" type="ORF">GCT13_46520</name>
</gene>
<protein>
    <submittedName>
        <fullName evidence="5">MFS transporter</fullName>
    </submittedName>
</protein>
<feature type="transmembrane region" description="Helical" evidence="4">
    <location>
        <begin position="158"/>
        <end position="177"/>
    </location>
</feature>
<evidence type="ECO:0000313" key="6">
    <source>
        <dbReference type="Proteomes" id="UP000484381"/>
    </source>
</evidence>
<dbReference type="GO" id="GO:0022857">
    <property type="term" value="F:transmembrane transporter activity"/>
    <property type="evidence" value="ECO:0007669"/>
    <property type="project" value="InterPro"/>
</dbReference>
<feature type="transmembrane region" description="Helical" evidence="4">
    <location>
        <begin position="208"/>
        <end position="228"/>
    </location>
</feature>
<dbReference type="InterPro" id="IPR011701">
    <property type="entry name" value="MFS"/>
</dbReference>
<feature type="transmembrane region" description="Helical" evidence="4">
    <location>
        <begin position="43"/>
        <end position="61"/>
    </location>
</feature>
<dbReference type="PANTHER" id="PTHR23531:SF1">
    <property type="entry name" value="QUINOLENE RESISTANCE PROTEIN NORA"/>
    <property type="match status" value="1"/>
</dbReference>
<dbReference type="Gene3D" id="1.20.1250.20">
    <property type="entry name" value="MFS general substrate transporter like domains"/>
    <property type="match status" value="2"/>
</dbReference>
<proteinExistence type="predicted"/>
<dbReference type="Pfam" id="PF07690">
    <property type="entry name" value="MFS_1"/>
    <property type="match status" value="1"/>
</dbReference>
<dbReference type="Proteomes" id="UP000484381">
    <property type="component" value="Unassembled WGS sequence"/>
</dbReference>
<keyword evidence="2 4" id="KW-1133">Transmembrane helix</keyword>
<keyword evidence="3 4" id="KW-0472">Membrane</keyword>
<dbReference type="PANTHER" id="PTHR23531">
    <property type="entry name" value="QUINOLENE RESISTANCE PROTEIN NORA"/>
    <property type="match status" value="1"/>
</dbReference>
<evidence type="ECO:0000313" key="5">
    <source>
        <dbReference type="EMBL" id="MPW23935.1"/>
    </source>
</evidence>
<feature type="transmembrane region" description="Helical" evidence="4">
    <location>
        <begin position="270"/>
        <end position="287"/>
    </location>
</feature>
<feature type="transmembrane region" description="Helical" evidence="4">
    <location>
        <begin position="240"/>
        <end position="258"/>
    </location>
</feature>
<dbReference type="InterPro" id="IPR052714">
    <property type="entry name" value="MFS_Exporter"/>
</dbReference>
<evidence type="ECO:0000256" key="3">
    <source>
        <dbReference type="ARBA" id="ARBA00023136"/>
    </source>
</evidence>
<feature type="transmembrane region" description="Helical" evidence="4">
    <location>
        <begin position="359"/>
        <end position="377"/>
    </location>
</feature>
<feature type="transmembrane region" description="Helical" evidence="4">
    <location>
        <begin position="73"/>
        <end position="91"/>
    </location>
</feature>
<keyword evidence="1 4" id="KW-0812">Transmembrane</keyword>
<evidence type="ECO:0000256" key="1">
    <source>
        <dbReference type="ARBA" id="ARBA00022692"/>
    </source>
</evidence>
<evidence type="ECO:0000256" key="2">
    <source>
        <dbReference type="ARBA" id="ARBA00022989"/>
    </source>
</evidence>
<dbReference type="RefSeq" id="WP_152768320.1">
    <property type="nucleotide sequence ID" value="NZ_WHNP01000158.1"/>
</dbReference>
<dbReference type="SUPFAM" id="SSF103473">
    <property type="entry name" value="MFS general substrate transporter"/>
    <property type="match status" value="1"/>
</dbReference>
<dbReference type="InterPro" id="IPR036259">
    <property type="entry name" value="MFS_trans_sf"/>
</dbReference>
<feature type="transmembrane region" description="Helical" evidence="4">
    <location>
        <begin position="97"/>
        <end position="117"/>
    </location>
</feature>
<accession>A0A7X1NL37</accession>
<sequence>MHPFGAMLLLVGTLLTAAGYGATFLLSMRFKYIGGNDFDTGLALAGAMVGTFVGVSLVGWFSRHVGATRMTALAALCVGIGIAGFAAIERVSPLDVIPGFLFGLGWGAFYLAAPMSLSERTSDANRGLWFLRFGTFQMAGIGGCPALAGFAIRSLHLSVNSVLYAVAFLCFIASLMLETFGRLSPASRVLPVRGRSLGNIGAIARTRALYPILMVALGACVFSGLMTFQMSLVQGTRAQAGTFFSLYALTVVVTRWLLSRLVINLRTESATKVLLVVMMLGIAAMFAVPYHVFFQLTAALFFGTGYGLAYPVIQTQAVNDSEAIYHNAALTWFVTSYFVGAFGFPSIGGWVLVHIGKDALLTLIATCGLTALILAFLRDRHRDANRHVGG</sequence>
<name>A0A7X1NL37_9BURK</name>